<dbReference type="EC" id="2.3.1.1" evidence="8"/>
<dbReference type="InterPro" id="IPR001048">
    <property type="entry name" value="Asp/Glu/Uridylate_kinase"/>
</dbReference>
<dbReference type="InterPro" id="IPR033719">
    <property type="entry name" value="NAGS_kin"/>
</dbReference>
<comment type="miscellaneous">
    <text evidence="8">In bacteria which possess the bifunctional enzyme ornithine acetyltransferase/N-acetylglutamate synthase (ArgJ), ArgA fulfills an anaplerotic role.</text>
</comment>
<dbReference type="SUPFAM" id="SSF55729">
    <property type="entry name" value="Acyl-CoA N-acyltransferases (Nat)"/>
    <property type="match status" value="1"/>
</dbReference>
<dbReference type="EMBL" id="CP053069">
    <property type="protein sequence ID" value="QJR12645.1"/>
    <property type="molecule type" value="Genomic_DNA"/>
</dbReference>
<keyword evidence="3 8" id="KW-0055">Arginine biosynthesis</keyword>
<dbReference type="Gene3D" id="3.40.1160.10">
    <property type="entry name" value="Acetylglutamate kinase-like"/>
    <property type="match status" value="1"/>
</dbReference>
<sequence>MATKTKPALKTEAFVKWFRAATPYIHQFGGGTFVIAFGGEVLADGEFAQLTHDINVLVSLEIRVVLVHGTRPQIEEQMRQHGVEPRYVGNRRVTDDRALACVKEANGIVRVEMEAQMSVELANSPMWGADIRVSSGNFVTAKPVGVVNGVDFQHTGEVRKIDAEGIRRRLDDHEVVLISPLGFSPTGNIFNCTLEDVATQTAIALKADKLIFLTETMGAPDAKGRLIPELTVPEAKRLQEANSLPEDIRIYLPCTIKACENGVKRSHMVSRHTDGALLIELFTSHGIGTMVIPESPERIRGATLEDVPGILQIVEPLEQQGVLVKRERAQLENEIGNFFVLEADGNILGSAALYPFPEEKTAELAAVAVNPFYRDGGRGERLLAHAESQARSKGLKSLFVLSARTSHWFLERGFVEADLAKLPERKQSLYNYDRRSKIFVKDL</sequence>
<dbReference type="PANTHER" id="PTHR30602">
    <property type="entry name" value="AMINO-ACID ACETYLTRANSFERASE"/>
    <property type="match status" value="1"/>
</dbReference>
<dbReference type="PIRSF" id="PIRSF000423">
    <property type="entry name" value="ArgA"/>
    <property type="match status" value="1"/>
</dbReference>
<comment type="similarity">
    <text evidence="2 8">Belongs to the acetyltransferase family. ArgA subfamily.</text>
</comment>
<dbReference type="CDD" id="cd04237">
    <property type="entry name" value="AAK_NAGS-ABP"/>
    <property type="match status" value="1"/>
</dbReference>
<feature type="domain" description="N-acetyltransferase" evidence="9">
    <location>
        <begin position="297"/>
        <end position="436"/>
    </location>
</feature>
<evidence type="ECO:0000259" key="9">
    <source>
        <dbReference type="PROSITE" id="PS51186"/>
    </source>
</evidence>
<dbReference type="Pfam" id="PF00583">
    <property type="entry name" value="Acetyltransf_1"/>
    <property type="match status" value="1"/>
</dbReference>
<dbReference type="RefSeq" id="WP_171095020.1">
    <property type="nucleotide sequence ID" value="NZ_CP053069.1"/>
</dbReference>
<proteinExistence type="inferred from homology"/>
<dbReference type="NCBIfam" id="NF003641">
    <property type="entry name" value="PRK05279.1"/>
    <property type="match status" value="1"/>
</dbReference>
<keyword evidence="11" id="KW-1185">Reference proteome</keyword>
<dbReference type="InterPro" id="IPR036393">
    <property type="entry name" value="AceGlu_kinase-like_sf"/>
</dbReference>
<dbReference type="GO" id="GO:0005737">
    <property type="term" value="C:cytoplasm"/>
    <property type="evidence" value="ECO:0007669"/>
    <property type="project" value="UniProtKB-SubCell"/>
</dbReference>
<dbReference type="KEGG" id="uru:DSM104443_03737"/>
<dbReference type="PANTHER" id="PTHR30602:SF12">
    <property type="entry name" value="AMINO-ACID ACETYLTRANSFERASE NAGS1, CHLOROPLASTIC-RELATED"/>
    <property type="match status" value="1"/>
</dbReference>
<evidence type="ECO:0000256" key="4">
    <source>
        <dbReference type="ARBA" id="ARBA00022605"/>
    </source>
</evidence>
<evidence type="ECO:0000256" key="3">
    <source>
        <dbReference type="ARBA" id="ARBA00022571"/>
    </source>
</evidence>
<dbReference type="AlphaFoldDB" id="A0A6M4H014"/>
<dbReference type="Pfam" id="PF00696">
    <property type="entry name" value="AA_kinase"/>
    <property type="match status" value="1"/>
</dbReference>
<dbReference type="SUPFAM" id="SSF53633">
    <property type="entry name" value="Carbamate kinase-like"/>
    <property type="match status" value="1"/>
</dbReference>
<evidence type="ECO:0000313" key="10">
    <source>
        <dbReference type="EMBL" id="QJR12645.1"/>
    </source>
</evidence>
<comment type="subcellular location">
    <subcellularLocation>
        <location evidence="8">Cytoplasm</location>
    </subcellularLocation>
</comment>
<gene>
    <name evidence="8 10" type="primary">argA</name>
    <name evidence="10" type="ORF">DSM104443_03737</name>
</gene>
<evidence type="ECO:0000313" key="11">
    <source>
        <dbReference type="Proteomes" id="UP000501534"/>
    </source>
</evidence>
<dbReference type="Gene3D" id="3.40.630.30">
    <property type="match status" value="1"/>
</dbReference>
<evidence type="ECO:0000256" key="7">
    <source>
        <dbReference type="ARBA" id="ARBA00048372"/>
    </source>
</evidence>
<evidence type="ECO:0000256" key="8">
    <source>
        <dbReference type="HAMAP-Rule" id="MF_01105"/>
    </source>
</evidence>
<evidence type="ECO:0000256" key="6">
    <source>
        <dbReference type="ARBA" id="ARBA00023315"/>
    </source>
</evidence>
<keyword evidence="6 8" id="KW-0012">Acyltransferase</keyword>
<evidence type="ECO:0000256" key="2">
    <source>
        <dbReference type="ARBA" id="ARBA00009145"/>
    </source>
</evidence>
<keyword evidence="4 8" id="KW-0028">Amino-acid biosynthesis</keyword>
<dbReference type="UniPathway" id="UPA00068">
    <property type="reaction ID" value="UER00106"/>
</dbReference>
<reference evidence="10 11" key="1">
    <citation type="submission" date="2020-04" db="EMBL/GenBank/DDBJ databases">
        <title>Usitatibacter rugosus gen. nov., sp. nov. and Usitatibacter palustris sp. nov., novel members of Usitatibacteraceae fam. nov. within the order Nitrosomonadales isolated from soil.</title>
        <authorList>
            <person name="Huber K.J."/>
            <person name="Neumann-Schaal M."/>
            <person name="Geppert A."/>
            <person name="Luckner M."/>
            <person name="Wanner G."/>
            <person name="Overmann J."/>
        </authorList>
    </citation>
    <scope>NUCLEOTIDE SEQUENCE [LARGE SCALE GENOMIC DNA]</scope>
    <source>
        <strain evidence="10 11">0125_3</strain>
    </source>
</reference>
<evidence type="ECO:0000256" key="1">
    <source>
        <dbReference type="ARBA" id="ARBA00004925"/>
    </source>
</evidence>
<dbReference type="Proteomes" id="UP000501534">
    <property type="component" value="Chromosome"/>
</dbReference>
<dbReference type="HAMAP" id="MF_01105">
    <property type="entry name" value="N_acetyl_glu_synth"/>
    <property type="match status" value="1"/>
</dbReference>
<organism evidence="10 11">
    <name type="scientific">Usitatibacter rugosus</name>
    <dbReference type="NCBI Taxonomy" id="2732067"/>
    <lineage>
        <taxon>Bacteria</taxon>
        <taxon>Pseudomonadati</taxon>
        <taxon>Pseudomonadota</taxon>
        <taxon>Betaproteobacteria</taxon>
        <taxon>Nitrosomonadales</taxon>
        <taxon>Usitatibacteraceae</taxon>
        <taxon>Usitatibacter</taxon>
    </lineage>
</organism>
<keyword evidence="8" id="KW-0963">Cytoplasm</keyword>
<accession>A0A6M4H014</accession>
<dbReference type="CDD" id="cd04301">
    <property type="entry name" value="NAT_SF"/>
    <property type="match status" value="1"/>
</dbReference>
<name>A0A6M4H014_9PROT</name>
<dbReference type="GO" id="GO:0006526">
    <property type="term" value="P:L-arginine biosynthetic process"/>
    <property type="evidence" value="ECO:0007669"/>
    <property type="project" value="UniProtKB-UniRule"/>
</dbReference>
<keyword evidence="5 8" id="KW-0808">Transferase</keyword>
<evidence type="ECO:0000256" key="5">
    <source>
        <dbReference type="ARBA" id="ARBA00022679"/>
    </source>
</evidence>
<protein>
    <recommendedName>
        <fullName evidence="8">Amino-acid acetyltransferase</fullName>
        <ecNumber evidence="8">2.3.1.1</ecNumber>
    </recommendedName>
    <alternativeName>
        <fullName evidence="8">N-acetylglutamate synthase</fullName>
        <shortName evidence="8">AGS</shortName>
        <shortName evidence="8">NAGS</shortName>
    </alternativeName>
</protein>
<dbReference type="PROSITE" id="PS51186">
    <property type="entry name" value="GNAT"/>
    <property type="match status" value="1"/>
</dbReference>
<comment type="catalytic activity">
    <reaction evidence="7 8">
        <text>L-glutamate + acetyl-CoA = N-acetyl-L-glutamate + CoA + H(+)</text>
        <dbReference type="Rhea" id="RHEA:24292"/>
        <dbReference type="ChEBI" id="CHEBI:15378"/>
        <dbReference type="ChEBI" id="CHEBI:29985"/>
        <dbReference type="ChEBI" id="CHEBI:44337"/>
        <dbReference type="ChEBI" id="CHEBI:57287"/>
        <dbReference type="ChEBI" id="CHEBI:57288"/>
        <dbReference type="EC" id="2.3.1.1"/>
    </reaction>
</comment>
<dbReference type="GO" id="GO:0004042">
    <property type="term" value="F:L-glutamate N-acetyltransferase activity"/>
    <property type="evidence" value="ECO:0007669"/>
    <property type="project" value="UniProtKB-UniRule"/>
</dbReference>
<dbReference type="InterPro" id="IPR010167">
    <property type="entry name" value="NH2A_AcTrfase"/>
</dbReference>
<comment type="pathway">
    <text evidence="1 8">Amino-acid biosynthesis; L-arginine biosynthesis; N(2)-acetyl-L-ornithine from L-glutamate: step 1/4.</text>
</comment>
<dbReference type="InterPro" id="IPR016181">
    <property type="entry name" value="Acyl_CoA_acyltransferase"/>
</dbReference>
<dbReference type="InterPro" id="IPR000182">
    <property type="entry name" value="GNAT_dom"/>
</dbReference>
<dbReference type="NCBIfam" id="TIGR01890">
    <property type="entry name" value="N-Ac-Glu-synth"/>
    <property type="match status" value="1"/>
</dbReference>